<evidence type="ECO:0000256" key="1">
    <source>
        <dbReference type="ARBA" id="ARBA00007957"/>
    </source>
</evidence>
<keyword evidence="6" id="KW-0804">Transcription</keyword>
<keyword evidence="3" id="KW-0862">Zinc</keyword>
<dbReference type="SUPFAM" id="SSF46785">
    <property type="entry name" value="Winged helix' DNA-binding domain"/>
    <property type="match status" value="1"/>
</dbReference>
<evidence type="ECO:0000256" key="2">
    <source>
        <dbReference type="ARBA" id="ARBA00022491"/>
    </source>
</evidence>
<keyword evidence="4" id="KW-0805">Transcription regulation</keyword>
<evidence type="ECO:0000256" key="3">
    <source>
        <dbReference type="ARBA" id="ARBA00022833"/>
    </source>
</evidence>
<name>A0ABV1G3N7_9FIRM</name>
<comment type="caution">
    <text evidence="7">The sequence shown here is derived from an EMBL/GenBank/DDBJ whole genome shotgun (WGS) entry which is preliminary data.</text>
</comment>
<gene>
    <name evidence="7" type="ORF">WMO66_01975</name>
</gene>
<dbReference type="Gene3D" id="3.30.1490.190">
    <property type="match status" value="1"/>
</dbReference>
<dbReference type="Proteomes" id="UP001491552">
    <property type="component" value="Unassembled WGS sequence"/>
</dbReference>
<evidence type="ECO:0000256" key="5">
    <source>
        <dbReference type="ARBA" id="ARBA00023125"/>
    </source>
</evidence>
<evidence type="ECO:0000256" key="6">
    <source>
        <dbReference type="ARBA" id="ARBA00023163"/>
    </source>
</evidence>
<evidence type="ECO:0000256" key="4">
    <source>
        <dbReference type="ARBA" id="ARBA00023015"/>
    </source>
</evidence>
<dbReference type="Gene3D" id="1.10.10.10">
    <property type="entry name" value="Winged helix-like DNA-binding domain superfamily/Winged helix DNA-binding domain"/>
    <property type="match status" value="1"/>
</dbReference>
<protein>
    <submittedName>
        <fullName evidence="7">Transcriptional repressor</fullName>
    </submittedName>
</protein>
<evidence type="ECO:0000313" key="8">
    <source>
        <dbReference type="Proteomes" id="UP001491552"/>
    </source>
</evidence>
<reference evidence="7 8" key="1">
    <citation type="submission" date="2024-03" db="EMBL/GenBank/DDBJ databases">
        <title>Human intestinal bacterial collection.</title>
        <authorList>
            <person name="Pauvert C."/>
            <person name="Hitch T.C.A."/>
            <person name="Clavel T."/>
        </authorList>
    </citation>
    <scope>NUCLEOTIDE SEQUENCE [LARGE SCALE GENOMIC DNA]</scope>
    <source>
        <strain evidence="7 8">CLA-AA-H192</strain>
    </source>
</reference>
<keyword evidence="8" id="KW-1185">Reference proteome</keyword>
<dbReference type="InterPro" id="IPR036390">
    <property type="entry name" value="WH_DNA-bd_sf"/>
</dbReference>
<dbReference type="InterPro" id="IPR036388">
    <property type="entry name" value="WH-like_DNA-bd_sf"/>
</dbReference>
<dbReference type="PANTHER" id="PTHR33202:SF7">
    <property type="entry name" value="FERRIC UPTAKE REGULATION PROTEIN"/>
    <property type="match status" value="1"/>
</dbReference>
<dbReference type="Pfam" id="PF01475">
    <property type="entry name" value="FUR"/>
    <property type="match status" value="1"/>
</dbReference>
<evidence type="ECO:0000313" key="7">
    <source>
        <dbReference type="EMBL" id="MEQ2510028.1"/>
    </source>
</evidence>
<organism evidence="7 8">
    <name type="scientific">Faecousia intestinalis</name>
    <dbReference type="NCBI Taxonomy" id="3133167"/>
    <lineage>
        <taxon>Bacteria</taxon>
        <taxon>Bacillati</taxon>
        <taxon>Bacillota</taxon>
        <taxon>Clostridia</taxon>
        <taxon>Eubacteriales</taxon>
        <taxon>Oscillospiraceae</taxon>
        <taxon>Faecousia</taxon>
    </lineage>
</organism>
<dbReference type="InterPro" id="IPR043135">
    <property type="entry name" value="Fur_C"/>
</dbReference>
<sequence>MAMQKKSRKRDAILACVCSTDTHPTAEWVYTQLKPDIPDLSLGTVYRNLAMFRREGIIGSAGVVNGLERYDRNPLPHAHFVCTQCSAVYDLPDIEPPVELMRRVTCGCPSTCELMFTGVCNDCISPDAGSKITI</sequence>
<keyword evidence="2" id="KW-0678">Repressor</keyword>
<dbReference type="CDD" id="cd07153">
    <property type="entry name" value="Fur_like"/>
    <property type="match status" value="1"/>
</dbReference>
<dbReference type="EMBL" id="JBBMFF010000110">
    <property type="protein sequence ID" value="MEQ2510028.1"/>
    <property type="molecule type" value="Genomic_DNA"/>
</dbReference>
<keyword evidence="5" id="KW-0238">DNA-binding</keyword>
<accession>A0ABV1G3N7</accession>
<dbReference type="InterPro" id="IPR002481">
    <property type="entry name" value="FUR"/>
</dbReference>
<proteinExistence type="inferred from homology"/>
<comment type="similarity">
    <text evidence="1">Belongs to the Fur family.</text>
</comment>
<dbReference type="RefSeq" id="WP_349134735.1">
    <property type="nucleotide sequence ID" value="NZ_JBBMFF010000110.1"/>
</dbReference>
<dbReference type="PANTHER" id="PTHR33202">
    <property type="entry name" value="ZINC UPTAKE REGULATION PROTEIN"/>
    <property type="match status" value="1"/>
</dbReference>